<evidence type="ECO:0000259" key="1">
    <source>
        <dbReference type="Pfam" id="PF01609"/>
    </source>
</evidence>
<dbReference type="Proteomes" id="UP000290273">
    <property type="component" value="Unassembled WGS sequence"/>
</dbReference>
<reference evidence="3 4" key="1">
    <citation type="submission" date="2018-06" db="EMBL/GenBank/DDBJ databases">
        <title>Genome conservation of Clostridium tetani.</title>
        <authorList>
            <person name="Bruggemann H."/>
            <person name="Popoff M.R."/>
        </authorList>
    </citation>
    <scope>NUCLEOTIDE SEQUENCE [LARGE SCALE GENOMIC DNA]</scope>
    <source>
        <strain evidence="3 4">63.05</strain>
    </source>
</reference>
<evidence type="ECO:0000313" key="4">
    <source>
        <dbReference type="Proteomes" id="UP000290273"/>
    </source>
</evidence>
<dbReference type="RefSeq" id="WP_039262255.1">
    <property type="nucleotide sequence ID" value="NZ_JSWD01000150.1"/>
</dbReference>
<dbReference type="Pfam" id="PF01609">
    <property type="entry name" value="DDE_Tnp_1"/>
    <property type="match status" value="1"/>
</dbReference>
<name>A0ABY0EQH0_CLOTA</name>
<dbReference type="Pfam" id="PF05598">
    <property type="entry name" value="DUF772"/>
    <property type="match status" value="1"/>
</dbReference>
<accession>A0ABY0EQH0</accession>
<protein>
    <submittedName>
        <fullName evidence="3">DDE transposase</fullName>
    </submittedName>
</protein>
<sequence>MINLKNQIHLCNIYEEVVDCFEEDKPKFIKLFEKHINMKMLIPQSFYNAYYSSTGHPREYSLSSMLTAFIIQKILGISETKLFINILNLSKELRSLCNFNKVPHESQFSRFKSNFIQHLHSFFNRLVDITEPICRKLNSELSKIIIADTAGIEAYVKENNPKYFESLLNTGKVAKKKNSNIVPYKFGHYCYALKSTTLVNALGILRHIDFNDTQSMDFENNVSAKQAKDEYDSKTLIPMMKRYLAMHKDFKYNYFLGDAAYDCDDNYKYLIKDCNIIPIIPINPRNSSDLPQPSGFTDNGIPLCPKDSSLPMKLDGVTREKGRSMRVKWLCPKSKKVRINGKTKYILSCENPCTSSPCGRIYHPTINKDLRLNCPIPRNTEKWNNLYKIRTTTERTNNIIKHPLGLSTLKINKTNSLKAELLLAGITQLITVIIGYKINNKNKILSIKSLIA</sequence>
<evidence type="ECO:0000259" key="2">
    <source>
        <dbReference type="Pfam" id="PF05598"/>
    </source>
</evidence>
<gene>
    <name evidence="3" type="ORF">DP131_05420</name>
</gene>
<organism evidence="3 4">
    <name type="scientific">Clostridium tetani</name>
    <dbReference type="NCBI Taxonomy" id="1513"/>
    <lineage>
        <taxon>Bacteria</taxon>
        <taxon>Bacillati</taxon>
        <taxon>Bacillota</taxon>
        <taxon>Clostridia</taxon>
        <taxon>Eubacteriales</taxon>
        <taxon>Clostridiaceae</taxon>
        <taxon>Clostridium</taxon>
    </lineage>
</organism>
<proteinExistence type="predicted"/>
<dbReference type="InterPro" id="IPR002559">
    <property type="entry name" value="Transposase_11"/>
</dbReference>
<dbReference type="InterPro" id="IPR008490">
    <property type="entry name" value="Transposase_InsH_N"/>
</dbReference>
<feature type="domain" description="Transposase InsH N-terminal" evidence="2">
    <location>
        <begin position="23"/>
        <end position="113"/>
    </location>
</feature>
<comment type="caution">
    <text evidence="3">The sequence shown here is derived from an EMBL/GenBank/DDBJ whole genome shotgun (WGS) entry which is preliminary data.</text>
</comment>
<dbReference type="EMBL" id="QMAU01000023">
    <property type="protein sequence ID" value="RXI57302.1"/>
    <property type="molecule type" value="Genomic_DNA"/>
</dbReference>
<feature type="domain" description="Transposase IS4-like" evidence="1">
    <location>
        <begin position="227"/>
        <end position="424"/>
    </location>
</feature>
<evidence type="ECO:0000313" key="3">
    <source>
        <dbReference type="EMBL" id="RXI57302.1"/>
    </source>
</evidence>